<dbReference type="VEuPathDB" id="FungiDB:ASPFODRAFT_145189"/>
<reference evidence="1 2" key="1">
    <citation type="journal article" date="2016" name="DNA Res.">
        <title>Genome sequence of Aspergillus luchuensis NBRC 4314.</title>
        <authorList>
            <person name="Yamada O."/>
            <person name="Machida M."/>
            <person name="Hosoyama A."/>
            <person name="Goto M."/>
            <person name="Takahashi T."/>
            <person name="Futagami T."/>
            <person name="Yamagata Y."/>
            <person name="Takeuchi M."/>
            <person name="Kobayashi T."/>
            <person name="Koike H."/>
            <person name="Abe K."/>
            <person name="Asai K."/>
            <person name="Arita M."/>
            <person name="Fujita N."/>
            <person name="Fukuda K."/>
            <person name="Higa K."/>
            <person name="Horikawa H."/>
            <person name="Ishikawa T."/>
            <person name="Jinno K."/>
            <person name="Kato Y."/>
            <person name="Kirimura K."/>
            <person name="Mizutani O."/>
            <person name="Nakasone K."/>
            <person name="Sano M."/>
            <person name="Shiraishi Y."/>
            <person name="Tsukahara M."/>
            <person name="Gomi K."/>
        </authorList>
    </citation>
    <scope>NUCLEOTIDE SEQUENCE [LARGE SCALE GENOMIC DNA]</scope>
    <source>
        <strain evidence="1 2">RIB 2604</strain>
    </source>
</reference>
<evidence type="ECO:0000313" key="1">
    <source>
        <dbReference type="EMBL" id="GAT24928.1"/>
    </source>
</evidence>
<sequence length="137" mass="15355">MPSGRCQIGGILFCVSSTKDKRFLEAKDGIVKDPKAYQAWHAALRVLKCYSMVGDSAKRCVALLEILCERFSLDQPERFSQQQQNEISQDWDSLLAMSNPFTANDAGIPPFSFDDFIWSDAMPAEAMLTDGPIEPRM</sequence>
<name>A0A146FGM2_ASPKA</name>
<evidence type="ECO:0000313" key="2">
    <source>
        <dbReference type="Proteomes" id="UP000075230"/>
    </source>
</evidence>
<dbReference type="Proteomes" id="UP000075230">
    <property type="component" value="Unassembled WGS sequence"/>
</dbReference>
<accession>A0A146FGM2</accession>
<gene>
    <name evidence="1" type="ORF">RIB2604_01807620</name>
</gene>
<dbReference type="AlphaFoldDB" id="A0A146FGM2"/>
<proteinExistence type="predicted"/>
<dbReference type="EMBL" id="BCWF01000018">
    <property type="protein sequence ID" value="GAT24928.1"/>
    <property type="molecule type" value="Genomic_DNA"/>
</dbReference>
<protein>
    <submittedName>
        <fullName evidence="1">C6 transcription factor</fullName>
    </submittedName>
</protein>
<reference evidence="2" key="2">
    <citation type="submission" date="2016-02" db="EMBL/GenBank/DDBJ databases">
        <title>Genome sequencing of Aspergillus luchuensis NBRC 4314.</title>
        <authorList>
            <person name="Yamada O."/>
        </authorList>
    </citation>
    <scope>NUCLEOTIDE SEQUENCE [LARGE SCALE GENOMIC DNA]</scope>
    <source>
        <strain evidence="2">RIB 2604</strain>
    </source>
</reference>
<comment type="caution">
    <text evidence="1">The sequence shown here is derived from an EMBL/GenBank/DDBJ whole genome shotgun (WGS) entry which is preliminary data.</text>
</comment>
<organism evidence="1 2">
    <name type="scientific">Aspergillus kawachii</name>
    <name type="common">White koji mold</name>
    <name type="synonym">Aspergillus awamori var. kawachi</name>
    <dbReference type="NCBI Taxonomy" id="1069201"/>
    <lineage>
        <taxon>Eukaryota</taxon>
        <taxon>Fungi</taxon>
        <taxon>Dikarya</taxon>
        <taxon>Ascomycota</taxon>
        <taxon>Pezizomycotina</taxon>
        <taxon>Eurotiomycetes</taxon>
        <taxon>Eurotiomycetidae</taxon>
        <taxon>Eurotiales</taxon>
        <taxon>Aspergillaceae</taxon>
        <taxon>Aspergillus</taxon>
        <taxon>Aspergillus subgen. Circumdati</taxon>
    </lineage>
</organism>